<dbReference type="STRING" id="51031.W2U0J2"/>
<name>W2U0J2_NECAM</name>
<dbReference type="OrthoDB" id="5870294at2759"/>
<evidence type="ECO:0000256" key="1">
    <source>
        <dbReference type="RuleBase" id="RU003425"/>
    </source>
</evidence>
<keyword evidence="5" id="KW-1185">Reference proteome</keyword>
<feature type="compositionally biased region" description="Basic and acidic residues" evidence="2">
    <location>
        <begin position="363"/>
        <end position="374"/>
    </location>
</feature>
<dbReference type="Proteomes" id="UP000053676">
    <property type="component" value="Unassembled WGS sequence"/>
</dbReference>
<dbReference type="InterPro" id="IPR008962">
    <property type="entry name" value="PapD-like_sf"/>
</dbReference>
<dbReference type="KEGG" id="nai:NECAME_05804"/>
<dbReference type="AlphaFoldDB" id="W2U0J2"/>
<feature type="domain" description="MSP" evidence="3">
    <location>
        <begin position="27"/>
        <end position="146"/>
    </location>
</feature>
<dbReference type="SUPFAM" id="SSF49354">
    <property type="entry name" value="PapD-like"/>
    <property type="match status" value="1"/>
</dbReference>
<dbReference type="Pfam" id="PF00635">
    <property type="entry name" value="Motile_Sperm"/>
    <property type="match status" value="1"/>
</dbReference>
<evidence type="ECO:0000313" key="4">
    <source>
        <dbReference type="EMBL" id="ETN86812.1"/>
    </source>
</evidence>
<gene>
    <name evidence="4" type="ORF">NECAME_05804</name>
</gene>
<dbReference type="InterPro" id="IPR013783">
    <property type="entry name" value="Ig-like_fold"/>
</dbReference>
<dbReference type="PROSITE" id="PS50202">
    <property type="entry name" value="MSP"/>
    <property type="match status" value="1"/>
</dbReference>
<dbReference type="Gene3D" id="2.60.40.10">
    <property type="entry name" value="Immunoglobulins"/>
    <property type="match status" value="1"/>
</dbReference>
<feature type="region of interest" description="Disordered" evidence="2">
    <location>
        <begin position="193"/>
        <end position="218"/>
    </location>
</feature>
<feature type="region of interest" description="Disordered" evidence="2">
    <location>
        <begin position="240"/>
        <end position="393"/>
    </location>
</feature>
<sequence length="456" mass="51056">MVQEDPEKPRAVQVGLACPVQSAPEHPLQEVPQEAELVTFVPNDKRQQTYVVLQNDSERPVMFKMKSTRPAVYKMKPVFGVIKPKEKYSIRLVYLGIKIGYRIPMNDRITIVLAAVAHKPGGSKEVDAQIMTEGEMIKRKLRILFKGVNDQKPDDDEEEKKASAETAHEQAVKDQQLYMNGYDEGYKAALLESTGSKEKEGPEKELERQQKTGIGKERAFQEGFKEGYKKAVALLKMTEKKEQKVSKEQLKSPSKEPAKPASKEGKEEQKGKYSRERGKAPSKEQVKAPSKEVVKRGSRLVSKEKIKAPSKERLSKEPVKGPSREAVKKKPSKEVVKAPPSKEEIKKPSKEPVRTPTTPPYWKPKEEKKQEKPSDGTNVMAKTPGGTDPALGEALRRKDIVHIGPTGKRQIVIVMYRDPKLPENLLSRSGDEDEAEGNGSDRTASVQVPPVIIRSK</sequence>
<feature type="compositionally biased region" description="Basic and acidic residues" evidence="2">
    <location>
        <begin position="240"/>
        <end position="353"/>
    </location>
</feature>
<feature type="compositionally biased region" description="Basic and acidic residues" evidence="2">
    <location>
        <begin position="159"/>
        <end position="172"/>
    </location>
</feature>
<evidence type="ECO:0000256" key="2">
    <source>
        <dbReference type="SAM" id="MobiDB-lite"/>
    </source>
</evidence>
<protein>
    <recommendedName>
        <fullName evidence="1">Major sperm protein</fullName>
    </recommendedName>
</protein>
<feature type="region of interest" description="Disordered" evidence="2">
    <location>
        <begin position="422"/>
        <end position="456"/>
    </location>
</feature>
<keyword evidence="1" id="KW-0206">Cytoskeleton</keyword>
<dbReference type="InterPro" id="IPR000535">
    <property type="entry name" value="MSP_dom"/>
</dbReference>
<keyword evidence="1" id="KW-0963">Cytoplasm</keyword>
<feature type="compositionally biased region" description="Basic and acidic residues" evidence="2">
    <location>
        <begin position="195"/>
        <end position="218"/>
    </location>
</feature>
<feature type="region of interest" description="Disordered" evidence="2">
    <location>
        <begin position="148"/>
        <end position="175"/>
    </location>
</feature>
<proteinExistence type="predicted"/>
<comment type="function">
    <text evidence="1">Central component in molecular interactions underlying sperm crawling. Forms an extensive filament system that extends from sperm villipoda, along the leading edge of the pseudopod.</text>
</comment>
<evidence type="ECO:0000313" key="5">
    <source>
        <dbReference type="Proteomes" id="UP000053676"/>
    </source>
</evidence>
<reference evidence="5" key="1">
    <citation type="journal article" date="2014" name="Nat. Genet.">
        <title>Genome of the human hookworm Necator americanus.</title>
        <authorList>
            <person name="Tang Y.T."/>
            <person name="Gao X."/>
            <person name="Rosa B.A."/>
            <person name="Abubucker S."/>
            <person name="Hallsworth-Pepin K."/>
            <person name="Martin J."/>
            <person name="Tyagi R."/>
            <person name="Heizer E."/>
            <person name="Zhang X."/>
            <person name="Bhonagiri-Palsikar V."/>
            <person name="Minx P."/>
            <person name="Warren W.C."/>
            <person name="Wang Q."/>
            <person name="Zhan B."/>
            <person name="Hotez P.J."/>
            <person name="Sternberg P.W."/>
            <person name="Dougall A."/>
            <person name="Gaze S.T."/>
            <person name="Mulvenna J."/>
            <person name="Sotillo J."/>
            <person name="Ranganathan S."/>
            <person name="Rabelo E.M."/>
            <person name="Wilson R.K."/>
            <person name="Felgner P.L."/>
            <person name="Bethony J."/>
            <person name="Hawdon J.M."/>
            <person name="Gasser R.B."/>
            <person name="Loukas A."/>
            <person name="Mitreva M."/>
        </authorList>
    </citation>
    <scope>NUCLEOTIDE SEQUENCE [LARGE SCALE GENOMIC DNA]</scope>
</reference>
<organism evidence="4 5">
    <name type="scientific">Necator americanus</name>
    <name type="common">Human hookworm</name>
    <dbReference type="NCBI Taxonomy" id="51031"/>
    <lineage>
        <taxon>Eukaryota</taxon>
        <taxon>Metazoa</taxon>
        <taxon>Ecdysozoa</taxon>
        <taxon>Nematoda</taxon>
        <taxon>Chromadorea</taxon>
        <taxon>Rhabditida</taxon>
        <taxon>Rhabditina</taxon>
        <taxon>Rhabditomorpha</taxon>
        <taxon>Strongyloidea</taxon>
        <taxon>Ancylostomatidae</taxon>
        <taxon>Bunostominae</taxon>
        <taxon>Necator</taxon>
    </lineage>
</organism>
<evidence type="ECO:0000259" key="3">
    <source>
        <dbReference type="PROSITE" id="PS50202"/>
    </source>
</evidence>
<accession>W2U0J2</accession>
<dbReference type="EMBL" id="KI657485">
    <property type="protein sequence ID" value="ETN86812.1"/>
    <property type="molecule type" value="Genomic_DNA"/>
</dbReference>